<dbReference type="Gramene" id="KOM29674">
    <property type="protein sequence ID" value="KOM29674"/>
    <property type="gene ID" value="LR48_Vigan743s000700"/>
</dbReference>
<evidence type="ECO:0000313" key="2">
    <source>
        <dbReference type="EMBL" id="KOM29674.1"/>
    </source>
</evidence>
<evidence type="ECO:0000256" key="1">
    <source>
        <dbReference type="SAM" id="MobiDB-lite"/>
    </source>
</evidence>
<feature type="compositionally biased region" description="Acidic residues" evidence="1">
    <location>
        <begin position="43"/>
        <end position="53"/>
    </location>
</feature>
<dbReference type="STRING" id="3914.A0A0L9THP0"/>
<proteinExistence type="predicted"/>
<accession>A0A0L9THP0</accession>
<dbReference type="EMBL" id="KQ258517">
    <property type="protein sequence ID" value="KOM29674.1"/>
    <property type="molecule type" value="Genomic_DNA"/>
</dbReference>
<evidence type="ECO:0000313" key="3">
    <source>
        <dbReference type="Proteomes" id="UP000053144"/>
    </source>
</evidence>
<feature type="region of interest" description="Disordered" evidence="1">
    <location>
        <begin position="41"/>
        <end position="71"/>
    </location>
</feature>
<gene>
    <name evidence="2" type="ORF">LR48_Vigan743s000700</name>
</gene>
<reference evidence="3" key="1">
    <citation type="journal article" date="2015" name="Proc. Natl. Acad. Sci. U.S.A.">
        <title>Genome sequencing of adzuki bean (Vigna angularis) provides insight into high starch and low fat accumulation and domestication.</title>
        <authorList>
            <person name="Yang K."/>
            <person name="Tian Z."/>
            <person name="Chen C."/>
            <person name="Luo L."/>
            <person name="Zhao B."/>
            <person name="Wang Z."/>
            <person name="Yu L."/>
            <person name="Li Y."/>
            <person name="Sun Y."/>
            <person name="Li W."/>
            <person name="Chen Y."/>
            <person name="Li Y."/>
            <person name="Zhang Y."/>
            <person name="Ai D."/>
            <person name="Zhao J."/>
            <person name="Shang C."/>
            <person name="Ma Y."/>
            <person name="Wu B."/>
            <person name="Wang M."/>
            <person name="Gao L."/>
            <person name="Sun D."/>
            <person name="Zhang P."/>
            <person name="Guo F."/>
            <person name="Wang W."/>
            <person name="Li Y."/>
            <person name="Wang J."/>
            <person name="Varshney R.K."/>
            <person name="Wang J."/>
            <person name="Ling H.Q."/>
            <person name="Wan P."/>
        </authorList>
    </citation>
    <scope>NUCLEOTIDE SEQUENCE</scope>
    <source>
        <strain evidence="3">cv. Jingnong 6</strain>
    </source>
</reference>
<dbReference type="AlphaFoldDB" id="A0A0L9THP0"/>
<dbReference type="Proteomes" id="UP000053144">
    <property type="component" value="Unassembled WGS sequence"/>
</dbReference>
<organism evidence="2 3">
    <name type="scientific">Phaseolus angularis</name>
    <name type="common">Azuki bean</name>
    <name type="synonym">Vigna angularis</name>
    <dbReference type="NCBI Taxonomy" id="3914"/>
    <lineage>
        <taxon>Eukaryota</taxon>
        <taxon>Viridiplantae</taxon>
        <taxon>Streptophyta</taxon>
        <taxon>Embryophyta</taxon>
        <taxon>Tracheophyta</taxon>
        <taxon>Spermatophyta</taxon>
        <taxon>Magnoliopsida</taxon>
        <taxon>eudicotyledons</taxon>
        <taxon>Gunneridae</taxon>
        <taxon>Pentapetalae</taxon>
        <taxon>rosids</taxon>
        <taxon>fabids</taxon>
        <taxon>Fabales</taxon>
        <taxon>Fabaceae</taxon>
        <taxon>Papilionoideae</taxon>
        <taxon>50 kb inversion clade</taxon>
        <taxon>NPAAA clade</taxon>
        <taxon>indigoferoid/millettioid clade</taxon>
        <taxon>Phaseoleae</taxon>
        <taxon>Vigna</taxon>
    </lineage>
</organism>
<protein>
    <submittedName>
        <fullName evidence="2">Uncharacterized protein</fullName>
    </submittedName>
</protein>
<sequence>MEASFLFSFSSLSFKKGSLVSSNSNGASLLKVDGLKIPYISDENADEDPELNDEGPVGKRMKDTMLSMGNP</sequence>
<name>A0A0L9THP0_PHAAN</name>